<evidence type="ECO:0000313" key="3">
    <source>
        <dbReference type="EMBL" id="OSK93937.1"/>
    </source>
</evidence>
<feature type="region of interest" description="Disordered" evidence="1">
    <location>
        <begin position="92"/>
        <end position="112"/>
    </location>
</feature>
<feature type="domain" description="HTH cro/C1-type" evidence="2">
    <location>
        <begin position="17"/>
        <end position="46"/>
    </location>
</feature>
<sequence>MEFRSHMIHKSSLGEKLRLIREAEGLSRREMEEVTGVSQNNLKNYEILGRMIPGETLLLILNHPRFRKYSDWVMFNQTNAATGQIAPPLSLDGFFDSEGDQVSTETSQKSPR</sequence>
<dbReference type="Pfam" id="PF13560">
    <property type="entry name" value="HTH_31"/>
    <property type="match status" value="1"/>
</dbReference>
<proteinExistence type="predicted"/>
<comment type="caution">
    <text evidence="3">The sequence shown here is derived from an EMBL/GenBank/DDBJ whole genome shotgun (WGS) entry which is preliminary data.</text>
</comment>
<gene>
    <name evidence="3" type="ORF">ECXG_00770</name>
</gene>
<dbReference type="InterPro" id="IPR001387">
    <property type="entry name" value="Cro/C1-type_HTH"/>
</dbReference>
<dbReference type="SMART" id="SM00530">
    <property type="entry name" value="HTH_XRE"/>
    <property type="match status" value="1"/>
</dbReference>
<name>A0A1X3J0T9_ECOLX</name>
<dbReference type="AlphaFoldDB" id="A0A1X3J0T9"/>
<dbReference type="Proteomes" id="UP000193942">
    <property type="component" value="Unassembled WGS sequence"/>
</dbReference>
<feature type="compositionally biased region" description="Polar residues" evidence="1">
    <location>
        <begin position="100"/>
        <end position="112"/>
    </location>
</feature>
<dbReference type="PROSITE" id="PS50943">
    <property type="entry name" value="HTH_CROC1"/>
    <property type="match status" value="1"/>
</dbReference>
<dbReference type="CDD" id="cd00093">
    <property type="entry name" value="HTH_XRE"/>
    <property type="match status" value="1"/>
</dbReference>
<evidence type="ECO:0000259" key="2">
    <source>
        <dbReference type="PROSITE" id="PS50943"/>
    </source>
</evidence>
<dbReference type="Gene3D" id="1.10.260.40">
    <property type="entry name" value="lambda repressor-like DNA-binding domains"/>
    <property type="match status" value="1"/>
</dbReference>
<reference evidence="3 4" key="1">
    <citation type="submission" date="2010-04" db="EMBL/GenBank/DDBJ databases">
        <title>The Genome Sequence of Escherichia coli TA447.</title>
        <authorList>
            <consortium name="The Broad Institute Genome Sequencing Platform"/>
            <consortium name="The Broad Institute Genome Sequencing Center for Infectious Disease"/>
            <person name="Feldgarden M."/>
            <person name="Gordon D.M."/>
            <person name="Johnson J.R."/>
            <person name="Johnston B.D."/>
            <person name="Young S."/>
            <person name="Zeng Q."/>
            <person name="Koehrsen M."/>
            <person name="Alvarado L."/>
            <person name="Berlin A.M."/>
            <person name="Borenstein D."/>
            <person name="Chapman S.B."/>
            <person name="Chen Z."/>
            <person name="Engels R."/>
            <person name="Freedman E."/>
            <person name="Gellesch M."/>
            <person name="Goldberg J."/>
            <person name="Griggs A."/>
            <person name="Gujja S."/>
            <person name="Heilman E.R."/>
            <person name="Heiman D.I."/>
            <person name="Hepburn T.A."/>
            <person name="Howarth C."/>
            <person name="Jen D."/>
            <person name="Larson L."/>
            <person name="Mehta T."/>
            <person name="Park D."/>
            <person name="Pearson M."/>
            <person name="Richards J."/>
            <person name="Roberts A."/>
            <person name="Saif S."/>
            <person name="Shea T.D."/>
            <person name="Shenoy N."/>
            <person name="Sisk P."/>
            <person name="Stolte C."/>
            <person name="Sykes S.N."/>
            <person name="Walk T."/>
            <person name="White J."/>
            <person name="Yandava C."/>
            <person name="Haas B."/>
            <person name="Henn M.R."/>
            <person name="Nusbaum C."/>
            <person name="Birren B."/>
        </authorList>
    </citation>
    <scope>NUCLEOTIDE SEQUENCE [LARGE SCALE GENOMIC DNA]</scope>
    <source>
        <strain evidence="3 4">TA447</strain>
    </source>
</reference>
<evidence type="ECO:0000256" key="1">
    <source>
        <dbReference type="SAM" id="MobiDB-lite"/>
    </source>
</evidence>
<evidence type="ECO:0000313" key="4">
    <source>
        <dbReference type="Proteomes" id="UP000193942"/>
    </source>
</evidence>
<organism evidence="3 4">
    <name type="scientific">Escherichia coli TA447</name>
    <dbReference type="NCBI Taxonomy" id="656447"/>
    <lineage>
        <taxon>Bacteria</taxon>
        <taxon>Pseudomonadati</taxon>
        <taxon>Pseudomonadota</taxon>
        <taxon>Gammaproteobacteria</taxon>
        <taxon>Enterobacterales</taxon>
        <taxon>Enterobacteriaceae</taxon>
        <taxon>Escherichia</taxon>
    </lineage>
</organism>
<accession>A0A1X3J0T9</accession>
<protein>
    <submittedName>
        <fullName evidence="3">Phage repressor protein C</fullName>
    </submittedName>
</protein>
<dbReference type="EMBL" id="ADIZ01000027">
    <property type="protein sequence ID" value="OSK93937.1"/>
    <property type="molecule type" value="Genomic_DNA"/>
</dbReference>
<dbReference type="SUPFAM" id="SSF47413">
    <property type="entry name" value="lambda repressor-like DNA-binding domains"/>
    <property type="match status" value="1"/>
</dbReference>
<dbReference type="InterPro" id="IPR010982">
    <property type="entry name" value="Lambda_DNA-bd_dom_sf"/>
</dbReference>
<dbReference type="GO" id="GO:0003677">
    <property type="term" value="F:DNA binding"/>
    <property type="evidence" value="ECO:0007669"/>
    <property type="project" value="InterPro"/>
</dbReference>